<dbReference type="GO" id="GO:0000725">
    <property type="term" value="P:recombinational repair"/>
    <property type="evidence" value="ECO:0007669"/>
    <property type="project" value="TreeGrafter"/>
</dbReference>
<dbReference type="Pfam" id="PF00580">
    <property type="entry name" value="UvrD-helicase"/>
    <property type="match status" value="1"/>
</dbReference>
<dbReference type="SUPFAM" id="SSF52540">
    <property type="entry name" value="P-loop containing nucleoside triphosphate hydrolases"/>
    <property type="match status" value="1"/>
</dbReference>
<comment type="catalytic activity">
    <reaction evidence="9">
        <text>ATP + H2O = ADP + phosphate + H(+)</text>
        <dbReference type="Rhea" id="RHEA:13065"/>
        <dbReference type="ChEBI" id="CHEBI:15377"/>
        <dbReference type="ChEBI" id="CHEBI:15378"/>
        <dbReference type="ChEBI" id="CHEBI:30616"/>
        <dbReference type="ChEBI" id="CHEBI:43474"/>
        <dbReference type="ChEBI" id="CHEBI:456216"/>
        <dbReference type="EC" id="5.6.2.4"/>
    </reaction>
</comment>
<evidence type="ECO:0000256" key="7">
    <source>
        <dbReference type="ARBA" id="ARBA00034617"/>
    </source>
</evidence>
<dbReference type="GO" id="GO:0016887">
    <property type="term" value="F:ATP hydrolysis activity"/>
    <property type="evidence" value="ECO:0007669"/>
    <property type="project" value="RHEA"/>
</dbReference>
<name>A0A2S5CJ04_9GAMM</name>
<dbReference type="InterPro" id="IPR000212">
    <property type="entry name" value="DNA_helicase_UvrD/REP"/>
</dbReference>
<evidence type="ECO:0000313" key="13">
    <source>
        <dbReference type="Proteomes" id="UP000237423"/>
    </source>
</evidence>
<sequence length="705" mass="80528">MHPKVAISSDFFSSVLKLPKAQQEKAVKFMELFRQDPTSPGINYESIQAARDKNLRSVRIDQAYRAIVLAPERGDVYILLWADKHDDAYEWACNKVLKINPENGVLQVLESQYIDEAEQLRQADRQAQAGLFVDIRDRHLIRLGVPEELLPLVRQIQMPADVDALKIKLPDEAYEALAMIADGVSLEEVLSVYDVSLQHEPAQIDTNDFASALDNPDSKRLFLLASDDEALQAMLDAPLEKWRVFLHPLQRKLVFRDWNGPVRVLGGAGTGKTVVAMHRAKWLAEQTLQDRDTRILFTTFTKNLAVDIEQNLKHICAPEVLRKIEVINLDAWVKRFMDKQGYPIKFTFFNDQKKRQIWDNALVLKPDEPDLSESFFHEEWEKVIQPQNVNSLEDYFKARRVGRGIQLNRALRKAVWPVFENYRLGLNDAGLKEAEDAYRDTLSLIQTKSIKLPYTSILVDEAQDFGQNAFKLIRQMVNERQNDLFIVGDAHQRIYGSKVVLGQCGIKIIGRSYKLRINYRTTEQIRLAAVAILEGIAFDDLDNGIDKQIGYRSLMSGELPLVQCFGNSQEEAQFILESLHALSPDDQAKACISVRRHVDIDRYKSVLTDAGFPFYQVDQNTLDDYHHPGVRLATMHRVKGLEFDTMYVAGVNDGVLPLTILNSDDPTIIREHEQRERSLLYVAITRAKRFCSISGFGTLSIFIRS</sequence>
<dbReference type="GO" id="GO:0003677">
    <property type="term" value="F:DNA binding"/>
    <property type="evidence" value="ECO:0007669"/>
    <property type="project" value="InterPro"/>
</dbReference>
<dbReference type="Pfam" id="PF13361">
    <property type="entry name" value="UvrD_C"/>
    <property type="match status" value="2"/>
</dbReference>
<proteinExistence type="inferred from homology"/>
<gene>
    <name evidence="12" type="ORF">AADEFJLK_03619</name>
</gene>
<dbReference type="PANTHER" id="PTHR11070:SF45">
    <property type="entry name" value="DNA 3'-5' HELICASE"/>
    <property type="match status" value="1"/>
</dbReference>
<dbReference type="InterPro" id="IPR014017">
    <property type="entry name" value="DNA_helicase_UvrD-like_C"/>
</dbReference>
<evidence type="ECO:0000313" key="12">
    <source>
        <dbReference type="EMBL" id="POZ50722.1"/>
    </source>
</evidence>
<evidence type="ECO:0000256" key="10">
    <source>
        <dbReference type="PROSITE-ProRule" id="PRU00560"/>
    </source>
</evidence>
<keyword evidence="6" id="KW-0413">Isomerase</keyword>
<dbReference type="EC" id="5.6.2.4" evidence="8"/>
<dbReference type="SUPFAM" id="SSF143011">
    <property type="entry name" value="RelE-like"/>
    <property type="match status" value="1"/>
</dbReference>
<protein>
    <recommendedName>
        <fullName evidence="8">DNA 3'-5' helicase</fullName>
        <ecNumber evidence="8">5.6.2.4</ecNumber>
    </recommendedName>
</protein>
<evidence type="ECO:0000256" key="4">
    <source>
        <dbReference type="ARBA" id="ARBA00022806"/>
    </source>
</evidence>
<keyword evidence="4 10" id="KW-0347">Helicase</keyword>
<dbReference type="GO" id="GO:0005829">
    <property type="term" value="C:cytosol"/>
    <property type="evidence" value="ECO:0007669"/>
    <property type="project" value="TreeGrafter"/>
</dbReference>
<organism evidence="12 13">
    <name type="scientific">Methylovulum psychrotolerans</name>
    <dbReference type="NCBI Taxonomy" id="1704499"/>
    <lineage>
        <taxon>Bacteria</taxon>
        <taxon>Pseudomonadati</taxon>
        <taxon>Pseudomonadota</taxon>
        <taxon>Gammaproteobacteria</taxon>
        <taxon>Methylococcales</taxon>
        <taxon>Methylococcaceae</taxon>
        <taxon>Methylovulum</taxon>
    </lineage>
</organism>
<dbReference type="GO" id="GO:0005524">
    <property type="term" value="F:ATP binding"/>
    <property type="evidence" value="ECO:0007669"/>
    <property type="project" value="UniProtKB-UniRule"/>
</dbReference>
<dbReference type="InterPro" id="IPR013986">
    <property type="entry name" value="DExx_box_DNA_helicase_dom_sf"/>
</dbReference>
<dbReference type="Gene3D" id="1.10.10.160">
    <property type="match status" value="1"/>
</dbReference>
<feature type="domain" description="UvrD-like helicase ATP-binding" evidence="11">
    <location>
        <begin position="245"/>
        <end position="522"/>
    </location>
</feature>
<evidence type="ECO:0000256" key="6">
    <source>
        <dbReference type="ARBA" id="ARBA00023235"/>
    </source>
</evidence>
<evidence type="ECO:0000259" key="11">
    <source>
        <dbReference type="PROSITE" id="PS51198"/>
    </source>
</evidence>
<dbReference type="InterPro" id="IPR035093">
    <property type="entry name" value="RelE/ParE_toxin_dom_sf"/>
</dbReference>
<accession>A0A2S5CJ04</accession>
<evidence type="ECO:0000256" key="3">
    <source>
        <dbReference type="ARBA" id="ARBA00022801"/>
    </source>
</evidence>
<evidence type="ECO:0000256" key="8">
    <source>
        <dbReference type="ARBA" id="ARBA00034808"/>
    </source>
</evidence>
<dbReference type="Proteomes" id="UP000237423">
    <property type="component" value="Unassembled WGS sequence"/>
</dbReference>
<keyword evidence="3 10" id="KW-0378">Hydrolase</keyword>
<evidence type="ECO:0000256" key="9">
    <source>
        <dbReference type="ARBA" id="ARBA00048988"/>
    </source>
</evidence>
<comment type="catalytic activity">
    <reaction evidence="7">
        <text>Couples ATP hydrolysis with the unwinding of duplex DNA by translocating in the 3'-5' direction.</text>
        <dbReference type="EC" id="5.6.2.4"/>
    </reaction>
</comment>
<dbReference type="PANTHER" id="PTHR11070">
    <property type="entry name" value="UVRD / RECB / PCRA DNA HELICASE FAMILY MEMBER"/>
    <property type="match status" value="1"/>
</dbReference>
<dbReference type="InterPro" id="IPR027417">
    <property type="entry name" value="P-loop_NTPase"/>
</dbReference>
<reference evidence="12 13" key="1">
    <citation type="submission" date="2017-11" db="EMBL/GenBank/DDBJ databases">
        <title>Draft Genome Sequence of Methylobacter psychrotolerans Sph1T, an Obligate Methanotroph from Low-Temperature Environments.</title>
        <authorList>
            <person name="Oshkin I.Y."/>
            <person name="Miroshnikov K."/>
            <person name="Belova S.E."/>
            <person name="Korzhenkov A."/>
            <person name="Toshchakov S.V."/>
            <person name="Dedysh S.N."/>
        </authorList>
    </citation>
    <scope>NUCLEOTIDE SEQUENCE [LARGE SCALE GENOMIC DNA]</scope>
    <source>
        <strain evidence="12 13">Sph1</strain>
    </source>
</reference>
<dbReference type="AlphaFoldDB" id="A0A2S5CJ04"/>
<dbReference type="Gene3D" id="3.40.50.300">
    <property type="entry name" value="P-loop containing nucleotide triphosphate hydrolases"/>
    <property type="match status" value="2"/>
</dbReference>
<evidence type="ECO:0000256" key="5">
    <source>
        <dbReference type="ARBA" id="ARBA00022840"/>
    </source>
</evidence>
<dbReference type="EMBL" id="PGFZ01000009">
    <property type="protein sequence ID" value="POZ50722.1"/>
    <property type="molecule type" value="Genomic_DNA"/>
</dbReference>
<comment type="similarity">
    <text evidence="1">Belongs to the helicase family. UvrD subfamily.</text>
</comment>
<evidence type="ECO:0000256" key="2">
    <source>
        <dbReference type="ARBA" id="ARBA00022741"/>
    </source>
</evidence>
<comment type="caution">
    <text evidence="12">The sequence shown here is derived from an EMBL/GenBank/DDBJ whole genome shotgun (WGS) entry which is preliminary data.</text>
</comment>
<dbReference type="GO" id="GO:0043138">
    <property type="term" value="F:3'-5' DNA helicase activity"/>
    <property type="evidence" value="ECO:0007669"/>
    <property type="project" value="UniProtKB-EC"/>
</dbReference>
<feature type="binding site" evidence="10">
    <location>
        <begin position="266"/>
        <end position="273"/>
    </location>
    <ligand>
        <name>ATP</name>
        <dbReference type="ChEBI" id="CHEBI:30616"/>
    </ligand>
</feature>
<keyword evidence="5 10" id="KW-0067">ATP-binding</keyword>
<dbReference type="RefSeq" id="WP_103975259.1">
    <property type="nucleotide sequence ID" value="NZ_PGFZ01000009.1"/>
</dbReference>
<dbReference type="InterPro" id="IPR014016">
    <property type="entry name" value="UvrD-like_ATP-bd"/>
</dbReference>
<evidence type="ECO:0000256" key="1">
    <source>
        <dbReference type="ARBA" id="ARBA00009922"/>
    </source>
</evidence>
<keyword evidence="2 10" id="KW-0547">Nucleotide-binding</keyword>
<dbReference type="PROSITE" id="PS51198">
    <property type="entry name" value="UVRD_HELICASE_ATP_BIND"/>
    <property type="match status" value="1"/>
</dbReference>